<evidence type="ECO:0000256" key="2">
    <source>
        <dbReference type="ARBA" id="ARBA00009694"/>
    </source>
</evidence>
<evidence type="ECO:0000256" key="5">
    <source>
        <dbReference type="ARBA" id="ARBA00023136"/>
    </source>
</evidence>
<comment type="subcellular location">
    <subcellularLocation>
        <location evidence="1">Membrane</location>
        <topology evidence="1">Multi-pass membrane protein</topology>
    </subcellularLocation>
</comment>
<organism evidence="7 8">
    <name type="scientific">Kiloniella antarctica</name>
    <dbReference type="NCBI Taxonomy" id="1550907"/>
    <lineage>
        <taxon>Bacteria</taxon>
        <taxon>Pseudomonadati</taxon>
        <taxon>Pseudomonadota</taxon>
        <taxon>Alphaproteobacteria</taxon>
        <taxon>Rhodospirillales</taxon>
        <taxon>Kiloniellaceae</taxon>
        <taxon>Kiloniella</taxon>
    </lineage>
</organism>
<dbReference type="EMBL" id="JBHUII010000004">
    <property type="protein sequence ID" value="MFD2206304.1"/>
    <property type="molecule type" value="Genomic_DNA"/>
</dbReference>
<evidence type="ECO:0000256" key="1">
    <source>
        <dbReference type="ARBA" id="ARBA00004141"/>
    </source>
</evidence>
<feature type="transmembrane region" description="Helical" evidence="6">
    <location>
        <begin position="36"/>
        <end position="57"/>
    </location>
</feature>
<name>A0ABW5BL79_9PROT</name>
<dbReference type="InterPro" id="IPR006696">
    <property type="entry name" value="DUF423"/>
</dbReference>
<evidence type="ECO:0000313" key="8">
    <source>
        <dbReference type="Proteomes" id="UP001597294"/>
    </source>
</evidence>
<keyword evidence="4 6" id="KW-1133">Transmembrane helix</keyword>
<feature type="transmembrane region" description="Helical" evidence="6">
    <location>
        <begin position="69"/>
        <end position="88"/>
    </location>
</feature>
<sequence length="127" mass="13409">MNKFWIIFAALWGAVSVAVGAYSAHGFNGDEARVLWAQTGSSYGFVHVLALIGLIALAQVGNGCSRAKFGASLCFSLGLIFFTGGLFMKALFDVSLGGPYIPIGGSLYILGWLLVAAYGFTFKAKEV</sequence>
<dbReference type="RefSeq" id="WP_380251751.1">
    <property type="nucleotide sequence ID" value="NZ_JBHUII010000004.1"/>
</dbReference>
<dbReference type="Proteomes" id="UP001597294">
    <property type="component" value="Unassembled WGS sequence"/>
</dbReference>
<dbReference type="Pfam" id="PF04241">
    <property type="entry name" value="DUF423"/>
    <property type="match status" value="1"/>
</dbReference>
<evidence type="ECO:0000256" key="4">
    <source>
        <dbReference type="ARBA" id="ARBA00022989"/>
    </source>
</evidence>
<feature type="transmembrane region" description="Helical" evidence="6">
    <location>
        <begin position="100"/>
        <end position="121"/>
    </location>
</feature>
<keyword evidence="3 6" id="KW-0812">Transmembrane</keyword>
<comment type="caution">
    <text evidence="7">The sequence shown here is derived from an EMBL/GenBank/DDBJ whole genome shotgun (WGS) entry which is preliminary data.</text>
</comment>
<dbReference type="PANTHER" id="PTHR43461">
    <property type="entry name" value="TRANSMEMBRANE PROTEIN 256"/>
    <property type="match status" value="1"/>
</dbReference>
<accession>A0ABW5BL79</accession>
<comment type="similarity">
    <text evidence="2">Belongs to the UPF0382 family.</text>
</comment>
<keyword evidence="5 6" id="KW-0472">Membrane</keyword>
<dbReference type="PANTHER" id="PTHR43461:SF1">
    <property type="entry name" value="TRANSMEMBRANE PROTEIN 256"/>
    <property type="match status" value="1"/>
</dbReference>
<evidence type="ECO:0000256" key="6">
    <source>
        <dbReference type="SAM" id="Phobius"/>
    </source>
</evidence>
<protein>
    <submittedName>
        <fullName evidence="7">DUF423 domain-containing protein</fullName>
    </submittedName>
</protein>
<gene>
    <name evidence="7" type="ORF">ACFSKO_11790</name>
</gene>
<evidence type="ECO:0000256" key="3">
    <source>
        <dbReference type="ARBA" id="ARBA00022692"/>
    </source>
</evidence>
<evidence type="ECO:0000313" key="7">
    <source>
        <dbReference type="EMBL" id="MFD2206304.1"/>
    </source>
</evidence>
<keyword evidence="8" id="KW-1185">Reference proteome</keyword>
<proteinExistence type="inferred from homology"/>
<reference evidence="8" key="1">
    <citation type="journal article" date="2019" name="Int. J. Syst. Evol. Microbiol.">
        <title>The Global Catalogue of Microorganisms (GCM) 10K type strain sequencing project: providing services to taxonomists for standard genome sequencing and annotation.</title>
        <authorList>
            <consortium name="The Broad Institute Genomics Platform"/>
            <consortium name="The Broad Institute Genome Sequencing Center for Infectious Disease"/>
            <person name="Wu L."/>
            <person name="Ma J."/>
        </authorList>
    </citation>
    <scope>NUCLEOTIDE SEQUENCE [LARGE SCALE GENOMIC DNA]</scope>
    <source>
        <strain evidence="8">CGMCC 4.7192</strain>
    </source>
</reference>